<evidence type="ECO:0000313" key="7">
    <source>
        <dbReference type="EMBL" id="CAH0373089.1"/>
    </source>
</evidence>
<evidence type="ECO:0000313" key="8">
    <source>
        <dbReference type="Proteomes" id="UP000789595"/>
    </source>
</evidence>
<gene>
    <name evidence="7" type="ORF">PECAL_4P02610</name>
</gene>
<dbReference type="PROSITE" id="PS50865">
    <property type="entry name" value="ZF_MYND_2"/>
    <property type="match status" value="1"/>
</dbReference>
<accession>A0A8J2WYW0</accession>
<evidence type="ECO:0000256" key="3">
    <source>
        <dbReference type="ARBA" id="ARBA00022833"/>
    </source>
</evidence>
<dbReference type="EMBL" id="CAKKNE010000004">
    <property type="protein sequence ID" value="CAH0373089.1"/>
    <property type="molecule type" value="Genomic_DNA"/>
</dbReference>
<keyword evidence="2 4" id="KW-0863">Zinc-finger</keyword>
<evidence type="ECO:0000256" key="2">
    <source>
        <dbReference type="ARBA" id="ARBA00022771"/>
    </source>
</evidence>
<dbReference type="SMART" id="SM00744">
    <property type="entry name" value="RINGv"/>
    <property type="match status" value="1"/>
</dbReference>
<dbReference type="Gene3D" id="1.25.40.10">
    <property type="entry name" value="Tetratricopeptide repeat domain"/>
    <property type="match status" value="1"/>
</dbReference>
<name>A0A8J2WYW0_9STRA</name>
<dbReference type="Pfam" id="PF12906">
    <property type="entry name" value="RINGv"/>
    <property type="match status" value="1"/>
</dbReference>
<evidence type="ECO:0008006" key="9">
    <source>
        <dbReference type="Google" id="ProtNLM"/>
    </source>
</evidence>
<organism evidence="7 8">
    <name type="scientific">Pelagomonas calceolata</name>
    <dbReference type="NCBI Taxonomy" id="35677"/>
    <lineage>
        <taxon>Eukaryota</taxon>
        <taxon>Sar</taxon>
        <taxon>Stramenopiles</taxon>
        <taxon>Ochrophyta</taxon>
        <taxon>Pelagophyceae</taxon>
        <taxon>Pelagomonadales</taxon>
        <taxon>Pelagomonadaceae</taxon>
        <taxon>Pelagomonas</taxon>
    </lineage>
</organism>
<dbReference type="InterPro" id="IPR002893">
    <property type="entry name" value="Znf_MYND"/>
</dbReference>
<keyword evidence="8" id="KW-1185">Reference proteome</keyword>
<dbReference type="Gene3D" id="3.30.40.10">
    <property type="entry name" value="Zinc/RING finger domain, C3HC4 (zinc finger)"/>
    <property type="match status" value="1"/>
</dbReference>
<dbReference type="InterPro" id="IPR011016">
    <property type="entry name" value="Znf_RING-CH"/>
</dbReference>
<dbReference type="PROSITE" id="PS51292">
    <property type="entry name" value="ZF_RING_CH"/>
    <property type="match status" value="1"/>
</dbReference>
<feature type="domain" description="MYND-type" evidence="5">
    <location>
        <begin position="6"/>
        <end position="60"/>
    </location>
</feature>
<feature type="domain" description="RING-CH-type" evidence="6">
    <location>
        <begin position="90"/>
        <end position="172"/>
    </location>
</feature>
<protein>
    <recommendedName>
        <fullName evidence="9">MYND-type domain-containing protein</fullName>
    </recommendedName>
</protein>
<evidence type="ECO:0000259" key="5">
    <source>
        <dbReference type="PROSITE" id="PS50865"/>
    </source>
</evidence>
<evidence type="ECO:0000256" key="1">
    <source>
        <dbReference type="ARBA" id="ARBA00022723"/>
    </source>
</evidence>
<dbReference type="AlphaFoldDB" id="A0A8J2WYW0"/>
<comment type="caution">
    <text evidence="7">The sequence shown here is derived from an EMBL/GenBank/DDBJ whole genome shotgun (WGS) entry which is preliminary data.</text>
</comment>
<dbReference type="InterPro" id="IPR011990">
    <property type="entry name" value="TPR-like_helical_dom_sf"/>
</dbReference>
<dbReference type="Proteomes" id="UP000789595">
    <property type="component" value="Unassembled WGS sequence"/>
</dbReference>
<proteinExistence type="predicted"/>
<sequence>MLRNKCAACATPLDSQDTTSCVRYLYESSDAWPGCVRCQTRYCSAACRRAHWRDGHEQVCEEIARGGGAEQHYADEKYIEAAEEAIKKCADDTKGQTCYICMDGAETGEGLVRGCACRGAAGFVHLSCLVEDAQVQVEQGLEDEMEHQRPMLVPRLMRYLQCRLCHTDFYGAVAAALGWACWASYVGRLEGDNLRNIALQILGDALKHGKRHAESLDALEANLVRVREGEDYEGREGTIFYVRSQMGDCLRELGRRDECLALRRENYEAGAEAVADGVVSIKAHLTHAIEYCESLNRVDNAAAKAFMRDQDLIARVTSEFGEDHPTTHGCLHTYAFTLIGDPRRRCPDDDLAEATAIFVDIARKWRRRLGAAHPQAEMMQEGAKILQARIAFNGVLDELLAAARGD</sequence>
<dbReference type="SUPFAM" id="SSF57850">
    <property type="entry name" value="RING/U-box"/>
    <property type="match status" value="1"/>
</dbReference>
<dbReference type="OrthoDB" id="59528at2759"/>
<keyword evidence="3" id="KW-0862">Zinc</keyword>
<dbReference type="GO" id="GO:0008270">
    <property type="term" value="F:zinc ion binding"/>
    <property type="evidence" value="ECO:0007669"/>
    <property type="project" value="UniProtKB-KW"/>
</dbReference>
<evidence type="ECO:0000256" key="4">
    <source>
        <dbReference type="PROSITE-ProRule" id="PRU00134"/>
    </source>
</evidence>
<dbReference type="InterPro" id="IPR013083">
    <property type="entry name" value="Znf_RING/FYVE/PHD"/>
</dbReference>
<keyword evidence="1" id="KW-0479">Metal-binding</keyword>
<evidence type="ECO:0000259" key="6">
    <source>
        <dbReference type="PROSITE" id="PS51292"/>
    </source>
</evidence>
<reference evidence="7" key="1">
    <citation type="submission" date="2021-11" db="EMBL/GenBank/DDBJ databases">
        <authorList>
            <consortium name="Genoscope - CEA"/>
            <person name="William W."/>
        </authorList>
    </citation>
    <scope>NUCLEOTIDE SEQUENCE</scope>
</reference>